<proteinExistence type="inferred from homology"/>
<dbReference type="GO" id="GO:0046872">
    <property type="term" value="F:metal ion binding"/>
    <property type="evidence" value="ECO:0007669"/>
    <property type="project" value="UniProtKB-KW"/>
</dbReference>
<sequence length="388" mass="39973">MCRSPDLGLHPAVLEGLLEDACLARGQPSASVLRAHRYSPDAPADSLAFAPHHDRGVLTLVASNQVRGLQVQQRGSGAEGGWVDVPLGPGRVAVLAGYSLSYALGGLLQPVLHRVLPCSDAAGRVSVTFELCCRPSALVDPEAILREAACRPPEGSRRPRAMHATELMELFEHTHPRSVNGRHLGVGGGAGAAAEGGAGVDAGAAGRPQAQPADPGSALARDPNADGAPQAAPAAIPSSAVPAAEREPGAVGNVQRAGDQGGPATAALAAAKRLRNDPAGPCGAQQQPATAAPAVALQPLAQPPTQPQPPPECITIDVKCCVGRVEFKVKPGTRFYKMIEAFARVRGVAKDHYRFVFDGHKLDPNDTVAEAGLMDGDIIDAFCEQTGS</sequence>
<dbReference type="Gene3D" id="2.60.120.330">
    <property type="entry name" value="B-lactam Antibiotic, Isopenicillin N Synthase, Chain"/>
    <property type="match status" value="1"/>
</dbReference>
<dbReference type="PROSITE" id="PS50053">
    <property type="entry name" value="UBIQUITIN_2"/>
    <property type="match status" value="1"/>
</dbReference>
<dbReference type="InterPro" id="IPR029071">
    <property type="entry name" value="Ubiquitin-like_domsf"/>
</dbReference>
<dbReference type="SUPFAM" id="SSF51197">
    <property type="entry name" value="Clavaminate synthase-like"/>
    <property type="match status" value="1"/>
</dbReference>
<keyword evidence="1" id="KW-0408">Iron</keyword>
<keyword evidence="1" id="KW-0560">Oxidoreductase</keyword>
<dbReference type="Pfam" id="PF11976">
    <property type="entry name" value="Rad60-SLD"/>
    <property type="match status" value="1"/>
</dbReference>
<feature type="domain" description="Fe2OG dioxygenase" evidence="4">
    <location>
        <begin position="28"/>
        <end position="133"/>
    </location>
</feature>
<dbReference type="EMBL" id="BMAR01000001">
    <property type="protein sequence ID" value="GFR40533.1"/>
    <property type="molecule type" value="Genomic_DNA"/>
</dbReference>
<evidence type="ECO:0000256" key="2">
    <source>
        <dbReference type="SAM" id="MobiDB-lite"/>
    </source>
</evidence>
<dbReference type="Pfam" id="PF03171">
    <property type="entry name" value="2OG-FeII_Oxy"/>
    <property type="match status" value="1"/>
</dbReference>
<feature type="compositionally biased region" description="Gly residues" evidence="2">
    <location>
        <begin position="184"/>
        <end position="200"/>
    </location>
</feature>
<reference evidence="5 6" key="1">
    <citation type="journal article" date="2021" name="Sci. Rep.">
        <title>Genome sequencing of the multicellular alga Astrephomene provides insights into convergent evolution of germ-soma differentiation.</title>
        <authorList>
            <person name="Yamashita S."/>
            <person name="Yamamoto K."/>
            <person name="Matsuzaki R."/>
            <person name="Suzuki S."/>
            <person name="Yamaguchi H."/>
            <person name="Hirooka S."/>
            <person name="Minakuchi Y."/>
            <person name="Miyagishima S."/>
            <person name="Kawachi M."/>
            <person name="Toyoda A."/>
            <person name="Nozaki H."/>
        </authorList>
    </citation>
    <scope>NUCLEOTIDE SEQUENCE [LARGE SCALE GENOMIC DNA]</scope>
    <source>
        <strain evidence="5 6">NIES-4017</strain>
    </source>
</reference>
<organism evidence="5 6">
    <name type="scientific">Astrephomene gubernaculifera</name>
    <dbReference type="NCBI Taxonomy" id="47775"/>
    <lineage>
        <taxon>Eukaryota</taxon>
        <taxon>Viridiplantae</taxon>
        <taxon>Chlorophyta</taxon>
        <taxon>core chlorophytes</taxon>
        <taxon>Chlorophyceae</taxon>
        <taxon>CS clade</taxon>
        <taxon>Chlamydomonadales</taxon>
        <taxon>Astrephomenaceae</taxon>
        <taxon>Astrephomene</taxon>
    </lineage>
</organism>
<dbReference type="CDD" id="cd01763">
    <property type="entry name" value="Ubl_SUMO_like"/>
    <property type="match status" value="1"/>
</dbReference>
<dbReference type="InterPro" id="IPR005123">
    <property type="entry name" value="Oxoglu/Fe-dep_dioxygenase_dom"/>
</dbReference>
<protein>
    <submittedName>
        <fullName evidence="5">Uncharacterized protein</fullName>
    </submittedName>
</protein>
<keyword evidence="6" id="KW-1185">Reference proteome</keyword>
<keyword evidence="1" id="KW-0479">Metal-binding</keyword>
<dbReference type="InterPro" id="IPR044861">
    <property type="entry name" value="IPNS-like_FE2OG_OXY"/>
</dbReference>
<dbReference type="InterPro" id="IPR022617">
    <property type="entry name" value="Rad60/SUMO-like_dom"/>
</dbReference>
<feature type="domain" description="Ubiquitin-like" evidence="3">
    <location>
        <begin position="314"/>
        <end position="388"/>
    </location>
</feature>
<feature type="compositionally biased region" description="Low complexity" evidence="2">
    <location>
        <begin position="201"/>
        <end position="216"/>
    </location>
</feature>
<dbReference type="PANTHER" id="PTHR47990">
    <property type="entry name" value="2-OXOGLUTARATE (2OG) AND FE(II)-DEPENDENT OXYGENASE SUPERFAMILY PROTEIN-RELATED"/>
    <property type="match status" value="1"/>
</dbReference>
<dbReference type="GO" id="GO:0016491">
    <property type="term" value="F:oxidoreductase activity"/>
    <property type="evidence" value="ECO:0007669"/>
    <property type="project" value="UniProtKB-KW"/>
</dbReference>
<comment type="similarity">
    <text evidence="1">Belongs to the iron/ascorbate-dependent oxidoreductase family.</text>
</comment>
<dbReference type="Gene3D" id="3.10.20.90">
    <property type="entry name" value="Phosphatidylinositol 3-kinase Catalytic Subunit, Chain A, domain 1"/>
    <property type="match status" value="1"/>
</dbReference>
<evidence type="ECO:0000259" key="3">
    <source>
        <dbReference type="PROSITE" id="PS50053"/>
    </source>
</evidence>
<comment type="caution">
    <text evidence="5">The sequence shown here is derived from an EMBL/GenBank/DDBJ whole genome shotgun (WGS) entry which is preliminary data.</text>
</comment>
<evidence type="ECO:0000256" key="1">
    <source>
        <dbReference type="RuleBase" id="RU003682"/>
    </source>
</evidence>
<dbReference type="InterPro" id="IPR050231">
    <property type="entry name" value="Iron_ascorbate_oxido_reductase"/>
</dbReference>
<dbReference type="AlphaFoldDB" id="A0AAD3HH77"/>
<dbReference type="PROSITE" id="PS51471">
    <property type="entry name" value="FE2OG_OXY"/>
    <property type="match status" value="1"/>
</dbReference>
<name>A0AAD3HH77_9CHLO</name>
<evidence type="ECO:0000313" key="5">
    <source>
        <dbReference type="EMBL" id="GFR40533.1"/>
    </source>
</evidence>
<gene>
    <name evidence="5" type="ORF">Agub_g1105</name>
</gene>
<evidence type="ECO:0000259" key="4">
    <source>
        <dbReference type="PROSITE" id="PS51471"/>
    </source>
</evidence>
<feature type="compositionally biased region" description="Low complexity" evidence="2">
    <location>
        <begin position="225"/>
        <end position="243"/>
    </location>
</feature>
<dbReference type="SUPFAM" id="SSF54236">
    <property type="entry name" value="Ubiquitin-like"/>
    <property type="match status" value="1"/>
</dbReference>
<evidence type="ECO:0000313" key="6">
    <source>
        <dbReference type="Proteomes" id="UP001054857"/>
    </source>
</evidence>
<feature type="region of interest" description="Disordered" evidence="2">
    <location>
        <begin position="174"/>
        <end position="266"/>
    </location>
</feature>
<accession>A0AAD3HH77</accession>
<dbReference type="InterPro" id="IPR027443">
    <property type="entry name" value="IPNS-like_sf"/>
</dbReference>
<dbReference type="InterPro" id="IPR000626">
    <property type="entry name" value="Ubiquitin-like_dom"/>
</dbReference>
<dbReference type="Proteomes" id="UP001054857">
    <property type="component" value="Unassembled WGS sequence"/>
</dbReference>